<evidence type="ECO:0000256" key="4">
    <source>
        <dbReference type="SAM" id="MobiDB-lite"/>
    </source>
</evidence>
<feature type="region of interest" description="Disordered" evidence="4">
    <location>
        <begin position="1197"/>
        <end position="1314"/>
    </location>
</feature>
<feature type="region of interest" description="Disordered" evidence="4">
    <location>
        <begin position="948"/>
        <end position="991"/>
    </location>
</feature>
<feature type="compositionally biased region" description="Polar residues" evidence="4">
    <location>
        <begin position="1481"/>
        <end position="1500"/>
    </location>
</feature>
<feature type="compositionally biased region" description="Polar residues" evidence="4">
    <location>
        <begin position="1567"/>
        <end position="1578"/>
    </location>
</feature>
<evidence type="ECO:0000313" key="6">
    <source>
        <dbReference type="EMBL" id="KAK7873316.1"/>
    </source>
</evidence>
<feature type="region of interest" description="Disordered" evidence="4">
    <location>
        <begin position="1136"/>
        <end position="1155"/>
    </location>
</feature>
<feature type="region of interest" description="Disordered" evidence="4">
    <location>
        <begin position="456"/>
        <end position="492"/>
    </location>
</feature>
<feature type="region of interest" description="Disordered" evidence="4">
    <location>
        <begin position="1095"/>
        <end position="1129"/>
    </location>
</feature>
<feature type="compositionally biased region" description="Acidic residues" evidence="4">
    <location>
        <begin position="30"/>
        <end position="42"/>
    </location>
</feature>
<evidence type="ECO:0000256" key="3">
    <source>
        <dbReference type="ARBA" id="ARBA00023054"/>
    </source>
</evidence>
<keyword evidence="3" id="KW-0175">Coiled coil</keyword>
<feature type="region of interest" description="Disordered" evidence="4">
    <location>
        <begin position="1047"/>
        <end position="1083"/>
    </location>
</feature>
<dbReference type="EMBL" id="JAZDUA010000015">
    <property type="protein sequence ID" value="KAK7873316.1"/>
    <property type="molecule type" value="Genomic_DNA"/>
</dbReference>
<dbReference type="InterPro" id="IPR029717">
    <property type="entry name" value="FAM193"/>
</dbReference>
<feature type="region of interest" description="Disordered" evidence="4">
    <location>
        <begin position="877"/>
        <end position="904"/>
    </location>
</feature>
<evidence type="ECO:0000256" key="1">
    <source>
        <dbReference type="ARBA" id="ARBA00009689"/>
    </source>
</evidence>
<organism evidence="6 7">
    <name type="scientific">Gryllus longicercus</name>
    <dbReference type="NCBI Taxonomy" id="2509291"/>
    <lineage>
        <taxon>Eukaryota</taxon>
        <taxon>Metazoa</taxon>
        <taxon>Ecdysozoa</taxon>
        <taxon>Arthropoda</taxon>
        <taxon>Hexapoda</taxon>
        <taxon>Insecta</taxon>
        <taxon>Pterygota</taxon>
        <taxon>Neoptera</taxon>
        <taxon>Polyneoptera</taxon>
        <taxon>Orthoptera</taxon>
        <taxon>Ensifera</taxon>
        <taxon>Gryllidea</taxon>
        <taxon>Grylloidea</taxon>
        <taxon>Gryllidae</taxon>
        <taxon>Gryllinae</taxon>
        <taxon>Gryllus</taxon>
    </lineage>
</organism>
<feature type="compositionally biased region" description="Low complexity" evidence="4">
    <location>
        <begin position="825"/>
        <end position="838"/>
    </location>
</feature>
<dbReference type="PANTHER" id="PTHR15109">
    <property type="entry name" value="AGAP004327-PA"/>
    <property type="match status" value="1"/>
</dbReference>
<feature type="compositionally biased region" description="Low complexity" evidence="4">
    <location>
        <begin position="790"/>
        <end position="804"/>
    </location>
</feature>
<feature type="region of interest" description="Disordered" evidence="4">
    <location>
        <begin position="1560"/>
        <end position="1580"/>
    </location>
</feature>
<comment type="caution">
    <text evidence="6">The sequence shown here is derived from an EMBL/GenBank/DDBJ whole genome shotgun (WGS) entry which is preliminary data.</text>
</comment>
<evidence type="ECO:0000313" key="7">
    <source>
        <dbReference type="Proteomes" id="UP001378592"/>
    </source>
</evidence>
<feature type="compositionally biased region" description="Polar residues" evidence="4">
    <location>
        <begin position="805"/>
        <end position="822"/>
    </location>
</feature>
<feature type="compositionally biased region" description="Low complexity" evidence="4">
    <location>
        <begin position="1501"/>
        <end position="1528"/>
    </location>
</feature>
<feature type="compositionally biased region" description="Low complexity" evidence="4">
    <location>
        <begin position="473"/>
        <end position="484"/>
    </location>
</feature>
<feature type="region of interest" description="Disordered" evidence="4">
    <location>
        <begin position="1592"/>
        <end position="1624"/>
    </location>
</feature>
<protein>
    <recommendedName>
        <fullName evidence="5">FAM193 C-terminal domain-containing protein</fullName>
    </recommendedName>
</protein>
<sequence>MSCSDTKKSKKRKNCKSGNMGDVLGKECGDSENDELQVESCEESVREEADGAPSVDEQCPQGSSEEGSGDTKIIVESKDGVSQKKLEVPVVPVKEEKPCNCDACKDRRELAAEQMEEMRRLQSYWLELRQYIRMVYRMAMEGSEVDATEENIVKMKELVQKLCVRDPHQLFQRLESQVQEFVIEAKVRQLELLHREEQTPEVAQIFLRGLLEGFEKLCRGAKQLTPLLQQLEAEHLQRFNLTWEVLNKHLYQSCVYTDPLVQNNLPLYIGKLRSVLPGESDVYTELVHRYLVFDDEMTLIGAMWRDTETRIHEYNQEQATLKAKQRMLREDWEFFKAQRKLIHQKMWSKATSELREFDEQLVSLATLAGSPESPPDGQAPEEGCSASAIHAAAVSTALGPSCSAGLNVGPSFCLGCSTRRSCPCDDCAMSHLLTCGALITPACDGSVSALQNSSLYGHKTDSTQEFRAEGEGSEQPPESPTEPGNTGETNDSIEGDIVELSNTQQQSCECHVCTAPLMSAMDLMESYECHTCVQQAMPPPGNVSSPGVNVNLHTSGFHLYPHIHGTGGGGDAGSLYPHLYNVHPSLLSQLGTKHSRLGVHLQDQVPLTSIDPKTQHMVPPSLSSVADLLPPGLSLEALPPLTNSGLSVASGDSSTIVHPALNSARVKTIANAIALSSSAPPEAVVPVSTSAATTPVPSVKSSGNGSPVQQQKVKVNSTCQDPGNIVANKPLVAEKHSQNSTSTQTSPNKALAQQKLPPTSTTASKPPPQSVVKRVPAGGQQLVNGHHHPVSSSRASNVSSVRHSMTQTASSGNTHSHVNSSLPDVVRSAASSTTSHRSVPGSAGKVIGHSCHKTLKNGGNVEPIKRVSCTDFADGEVVDAEDSSSQDDTCSERSSSTTTSTQRDSRHCDCCYCEVFGHGVPSVAPVSRNYQEMRERLRLLLTKKKAKCKMGANSSTGATSNNSNSNTVSQPVTNNASNSMPETAAKPVSSTTASSAASVASVPSQSSPLIPLLSMQNSPDSLSQPSKDPRDLEALLDFIEGNQSGRCKNLKKAAKKARQKQRKLEEKERKEQEEAERLRGLAALQSNAPEVTITVVNTPGGKSDTVVAPSQNGNQSSNSGGRNGKGSKVAENQGVQLPATNGTDSNTPNKATTAPQMVTIKRVMEPNGAEPTVTITLKGATPDKDKVLFTLVNGQVCQSQDDSKSSNQSNAENVKTNPSNTSGNGKKKKNKGNGGNNNNNNNNNSNNNNNNNSGQTNSNSSKNKSQQNTAKNNSKSSGNPSSGKSSNGKQSQPGTMNSSAGVEGTANFVPPVSQLAGPTANTQLNDIATSKGSASVVALRSKIEASANNSRSFSLENLKLPPGITITKVDGPAAAAAAQRRAQLKAQDNPKPPTPATSASTTTIIAAPTSMGNPARIAGFGQAVNGSNVIVVDTGRMKDDLEGNVMTAKDAGDASQNVNGNGKKKKKKNKNNGNNENENNITCTNSAKQNQQLPGKQNMTNGKNQNQRNSSNSSKSQSNLLQLQGKQNALQQAMSSAGPRLSQHVNGQADVQINGDVEKNVTKGNKRGSSNAVVNSAANIKGKENNAVRFTNSDSSARSRGGQGECNGVTSNIHGKMGSSGPRMEDNGINVRGGNVNNTSQRTHPLQQQIPPLNQKVMQNHAQEANIQHSNSRAMMQAQSAVREAMAAATEAKKKKKKKKGAGGQGHSDDWNLVESVFAPKDIDLENGDIDDDERELEAFKRFCFNSVPPKRKEKVHLNIKDIVLKKKSSAIGCS</sequence>
<name>A0AAN9ZF58_9ORTH</name>
<feature type="compositionally biased region" description="Low complexity" evidence="4">
    <location>
        <begin position="949"/>
        <end position="975"/>
    </location>
</feature>
<feature type="region of interest" description="Disordered" evidence="4">
    <location>
        <begin position="1447"/>
        <end position="1545"/>
    </location>
</feature>
<keyword evidence="2" id="KW-0597">Phosphoprotein</keyword>
<feature type="compositionally biased region" description="Low complexity" evidence="4">
    <location>
        <begin position="1110"/>
        <end position="1120"/>
    </location>
</feature>
<keyword evidence="7" id="KW-1185">Reference proteome</keyword>
<feature type="compositionally biased region" description="Low complexity" evidence="4">
    <location>
        <begin position="892"/>
        <end position="902"/>
    </location>
</feature>
<reference evidence="6 7" key="1">
    <citation type="submission" date="2024-03" db="EMBL/GenBank/DDBJ databases">
        <title>The genome assembly and annotation of the cricket Gryllus longicercus Weissman &amp; Gray.</title>
        <authorList>
            <person name="Szrajer S."/>
            <person name="Gray D."/>
            <person name="Ylla G."/>
        </authorList>
    </citation>
    <scope>NUCLEOTIDE SEQUENCE [LARGE SCALE GENOMIC DNA]</scope>
    <source>
        <strain evidence="6">DAG 2021-001</strain>
        <tissue evidence="6">Whole body minus gut</tissue>
    </source>
</reference>
<feature type="compositionally biased region" description="Polar residues" evidence="4">
    <location>
        <begin position="693"/>
        <end position="721"/>
    </location>
</feature>
<dbReference type="InterPro" id="IPR031802">
    <property type="entry name" value="FAM193_C"/>
</dbReference>
<dbReference type="PANTHER" id="PTHR15109:SF4">
    <property type="entry name" value="FAM193 C-TERMINAL DOMAIN-CONTAINING PROTEIN"/>
    <property type="match status" value="1"/>
</dbReference>
<feature type="region of interest" description="Disordered" evidence="4">
    <location>
        <begin position="1378"/>
        <end position="1400"/>
    </location>
</feature>
<feature type="region of interest" description="Disordered" evidence="4">
    <location>
        <begin position="1686"/>
        <end position="1711"/>
    </location>
</feature>
<feature type="region of interest" description="Disordered" evidence="4">
    <location>
        <begin position="693"/>
        <end position="845"/>
    </location>
</feature>
<feature type="compositionally biased region" description="Basic residues" evidence="4">
    <location>
        <begin position="1048"/>
        <end position="1061"/>
    </location>
</feature>
<accession>A0AAN9ZF58</accession>
<feature type="compositionally biased region" description="Low complexity" evidence="4">
    <location>
        <begin position="1471"/>
        <end position="1480"/>
    </location>
</feature>
<feature type="compositionally biased region" description="Low complexity" evidence="4">
    <location>
        <begin position="1236"/>
        <end position="1294"/>
    </location>
</feature>
<dbReference type="Pfam" id="PF15914">
    <property type="entry name" value="FAM193_C"/>
    <property type="match status" value="1"/>
</dbReference>
<feature type="compositionally biased region" description="Basic and acidic residues" evidence="4">
    <location>
        <begin position="1062"/>
        <end position="1079"/>
    </location>
</feature>
<comment type="similarity">
    <text evidence="1">Belongs to the FAM193 family.</text>
</comment>
<feature type="compositionally biased region" description="Basic and acidic residues" evidence="4">
    <location>
        <begin position="458"/>
        <end position="470"/>
    </location>
</feature>
<dbReference type="Proteomes" id="UP001378592">
    <property type="component" value="Unassembled WGS sequence"/>
</dbReference>
<evidence type="ECO:0000256" key="2">
    <source>
        <dbReference type="ARBA" id="ARBA00022553"/>
    </source>
</evidence>
<feature type="region of interest" description="Disordered" evidence="4">
    <location>
        <begin position="1"/>
        <end position="72"/>
    </location>
</feature>
<feature type="domain" description="FAM193 C-terminal" evidence="5">
    <location>
        <begin position="1716"/>
        <end position="1771"/>
    </location>
</feature>
<evidence type="ECO:0000259" key="5">
    <source>
        <dbReference type="Pfam" id="PF15914"/>
    </source>
</evidence>
<gene>
    <name evidence="6" type="ORF">R5R35_011373</name>
</gene>
<proteinExistence type="inferred from homology"/>